<feature type="compositionally biased region" description="Acidic residues" evidence="1">
    <location>
        <begin position="347"/>
        <end position="369"/>
    </location>
</feature>
<dbReference type="PANTHER" id="PTHR46148:SF59">
    <property type="entry name" value="NUCLEOTIDYLTRANSFERASE, RIBONUCLEASE H"/>
    <property type="match status" value="1"/>
</dbReference>
<feature type="region of interest" description="Disordered" evidence="1">
    <location>
        <begin position="422"/>
        <end position="459"/>
    </location>
</feature>
<accession>A0A5N6NW48</accession>
<dbReference type="PANTHER" id="PTHR46148">
    <property type="entry name" value="CHROMO DOMAIN-CONTAINING PROTEIN"/>
    <property type="match status" value="1"/>
</dbReference>
<sequence length="760" mass="86962">MEFQVGDKVLLKVSPWKGVIRFGKQGKLNPRYIGSFEILIRIGPMAYQLNLPAELDGVHNVFHVSNLEKYLSDEILVIPLDEIQVDERLRFVGEPVEIMDREVKRLKQSRILIARFRCNSKRGPEFTREREDQMMRKYPHLFKQTTNRVRAKSNRRNRKTSLWTRRGTRYPLANGFAIREAVAGTLSPEFLRAIEAQGEFLEAIHKLRAHHQPPLEFQNLFYHGFKLLRLPTPRPSTTTLPHTKTLSPPPHSGSDKGKSPLNADSPYEPKHVPVDIVELQDRVFQLEKDAEIKDGMIKNLREGKIKICAHLNKCKGKIKAHEKFIQFLLLENHKMKKDIKRLKGEEVSESEDEVLDFSDDSDDDDDLDGDKDQGPPNDKDQGGDSGNPSSSEKPSGLYDDLFGDIPDDILFGDCVQPNETSGAGLESIFDDLPDDFDFESPGEPTEDQAKSSAGASVEEEPENIILGNVSSDPYIDYLYAHKYIDALGKEVTSLREVINSWFDRKKDWTPSPPVDKAAWFKEMGDKHPEHTFISDDRNLFAVRNDRSNICCWMYDKVRNIYLVKRMSGKVEFYKKPRDFCSLPKVDIRSIDKAMFLNPSKDSQAELFAKFIRNQCEKDFPTMRTAKGRRFVSSCIIDTKTKKPWVYYKYPPPHVEQAVTASPRVPDNSLANFLSWYFDDLNLAAVILRNKDDINDVDIILDPMDLLKYGKEDMMKLHESPIRVHSGNDEQAKPFTRVVAYAMELKLYAGAGPHNVTLPIG</sequence>
<dbReference type="OrthoDB" id="1801558at2759"/>
<dbReference type="InterPro" id="IPR056924">
    <property type="entry name" value="SH3_Tf2-1"/>
</dbReference>
<name>A0A5N6NW48_9ASTR</name>
<feature type="domain" description="Tf2-1-like SH3-like" evidence="2">
    <location>
        <begin position="6"/>
        <end position="70"/>
    </location>
</feature>
<comment type="caution">
    <text evidence="3">The sequence shown here is derived from an EMBL/GenBank/DDBJ whole genome shotgun (WGS) entry which is preliminary data.</text>
</comment>
<organism evidence="3 4">
    <name type="scientific">Mikania micrantha</name>
    <name type="common">bitter vine</name>
    <dbReference type="NCBI Taxonomy" id="192012"/>
    <lineage>
        <taxon>Eukaryota</taxon>
        <taxon>Viridiplantae</taxon>
        <taxon>Streptophyta</taxon>
        <taxon>Embryophyta</taxon>
        <taxon>Tracheophyta</taxon>
        <taxon>Spermatophyta</taxon>
        <taxon>Magnoliopsida</taxon>
        <taxon>eudicotyledons</taxon>
        <taxon>Gunneridae</taxon>
        <taxon>Pentapetalae</taxon>
        <taxon>asterids</taxon>
        <taxon>campanulids</taxon>
        <taxon>Asterales</taxon>
        <taxon>Asteraceae</taxon>
        <taxon>Asteroideae</taxon>
        <taxon>Heliantheae alliance</taxon>
        <taxon>Eupatorieae</taxon>
        <taxon>Mikania</taxon>
    </lineage>
</organism>
<keyword evidence="4" id="KW-1185">Reference proteome</keyword>
<evidence type="ECO:0000313" key="3">
    <source>
        <dbReference type="EMBL" id="KAD5507987.1"/>
    </source>
</evidence>
<gene>
    <name evidence="3" type="ORF">E3N88_15690</name>
</gene>
<dbReference type="Pfam" id="PF24626">
    <property type="entry name" value="SH3_Tf2-1"/>
    <property type="match status" value="1"/>
</dbReference>
<evidence type="ECO:0000256" key="1">
    <source>
        <dbReference type="SAM" id="MobiDB-lite"/>
    </source>
</evidence>
<feature type="region of interest" description="Disordered" evidence="1">
    <location>
        <begin position="342"/>
        <end position="398"/>
    </location>
</feature>
<evidence type="ECO:0000259" key="2">
    <source>
        <dbReference type="Pfam" id="PF24626"/>
    </source>
</evidence>
<proteinExistence type="predicted"/>
<dbReference type="AlphaFoldDB" id="A0A5N6NW48"/>
<feature type="region of interest" description="Disordered" evidence="1">
    <location>
        <begin position="233"/>
        <end position="269"/>
    </location>
</feature>
<evidence type="ECO:0000313" key="4">
    <source>
        <dbReference type="Proteomes" id="UP000326396"/>
    </source>
</evidence>
<reference evidence="3 4" key="1">
    <citation type="submission" date="2019-05" db="EMBL/GenBank/DDBJ databases">
        <title>Mikania micrantha, genome provides insights into the molecular mechanism of rapid growth.</title>
        <authorList>
            <person name="Liu B."/>
        </authorList>
    </citation>
    <scope>NUCLEOTIDE SEQUENCE [LARGE SCALE GENOMIC DNA]</scope>
    <source>
        <strain evidence="3">NLD-2019</strain>
        <tissue evidence="3">Leaf</tissue>
    </source>
</reference>
<protein>
    <recommendedName>
        <fullName evidence="2">Tf2-1-like SH3-like domain-containing protein</fullName>
    </recommendedName>
</protein>
<dbReference type="Proteomes" id="UP000326396">
    <property type="component" value="Linkage Group LG16"/>
</dbReference>
<feature type="compositionally biased region" description="Acidic residues" evidence="1">
    <location>
        <begin position="428"/>
        <end position="446"/>
    </location>
</feature>
<feature type="compositionally biased region" description="Basic and acidic residues" evidence="1">
    <location>
        <begin position="370"/>
        <end position="382"/>
    </location>
</feature>
<dbReference type="EMBL" id="SZYD01000008">
    <property type="protein sequence ID" value="KAD5507987.1"/>
    <property type="molecule type" value="Genomic_DNA"/>
</dbReference>